<dbReference type="Proteomes" id="UP000318717">
    <property type="component" value="Unassembled WGS sequence"/>
</dbReference>
<dbReference type="Pfam" id="PF12833">
    <property type="entry name" value="HTH_18"/>
    <property type="match status" value="1"/>
</dbReference>
<feature type="domain" description="HTH araC/xylS-type" evidence="4">
    <location>
        <begin position="206"/>
        <end position="306"/>
    </location>
</feature>
<dbReference type="PROSITE" id="PS00041">
    <property type="entry name" value="HTH_ARAC_FAMILY_1"/>
    <property type="match status" value="1"/>
</dbReference>
<dbReference type="PANTHER" id="PTHR47893">
    <property type="entry name" value="REGULATORY PROTEIN PCHR"/>
    <property type="match status" value="1"/>
</dbReference>
<keyword evidence="2" id="KW-0238">DNA-binding</keyword>
<dbReference type="InterPro" id="IPR009057">
    <property type="entry name" value="Homeodomain-like_sf"/>
</dbReference>
<dbReference type="Gene3D" id="1.10.10.60">
    <property type="entry name" value="Homeodomain-like"/>
    <property type="match status" value="1"/>
</dbReference>
<dbReference type="AlphaFoldDB" id="A0A4Y3HVU0"/>
<dbReference type="PANTHER" id="PTHR47893:SF1">
    <property type="entry name" value="REGULATORY PROTEIN PCHR"/>
    <property type="match status" value="1"/>
</dbReference>
<protein>
    <recommendedName>
        <fullName evidence="4">HTH araC/xylS-type domain-containing protein</fullName>
    </recommendedName>
</protein>
<evidence type="ECO:0000256" key="2">
    <source>
        <dbReference type="ARBA" id="ARBA00023125"/>
    </source>
</evidence>
<dbReference type="GO" id="GO:0043565">
    <property type="term" value="F:sequence-specific DNA binding"/>
    <property type="evidence" value="ECO:0007669"/>
    <property type="project" value="InterPro"/>
</dbReference>
<dbReference type="InterPro" id="IPR018062">
    <property type="entry name" value="HTH_AraC-typ_CS"/>
</dbReference>
<evidence type="ECO:0000256" key="1">
    <source>
        <dbReference type="ARBA" id="ARBA00023015"/>
    </source>
</evidence>
<organism evidence="5 6">
    <name type="scientific">Vibrio inusitatus NBRC 102082</name>
    <dbReference type="NCBI Taxonomy" id="1219070"/>
    <lineage>
        <taxon>Bacteria</taxon>
        <taxon>Pseudomonadati</taxon>
        <taxon>Pseudomonadota</taxon>
        <taxon>Gammaproteobacteria</taxon>
        <taxon>Vibrionales</taxon>
        <taxon>Vibrionaceae</taxon>
        <taxon>Vibrio</taxon>
    </lineage>
</organism>
<dbReference type="SMART" id="SM00342">
    <property type="entry name" value="HTH_ARAC"/>
    <property type="match status" value="1"/>
</dbReference>
<keyword evidence="3" id="KW-0804">Transcription</keyword>
<dbReference type="InterPro" id="IPR053142">
    <property type="entry name" value="PchR_regulatory_protein"/>
</dbReference>
<proteinExistence type="predicted"/>
<gene>
    <name evidence="5" type="ORF">VIN01S_16340</name>
</gene>
<sequence>MPFHSAHQYFHDLDELYEKISGLDIRLIPLKKGGIIHRINLFSSENVIIQNLTIGQSAHHVGASPKDRVTFGLPSKEKINIDLNGNLINDSLIIFSQGGEFSSVSPEGYSPITVSIERSWLQQFAIYHEIPLDIDTIDSNIVVIPIPSQIKTQLKRVFMCIASEKYELKAREYLMQYELPLLLLQLTYLQDKINIKNATKKTNTLEKAFNFIQLNSKYSISIKEICEASCIQERSLERGFKEYFGISPNNYLRLYRLQQAKIQIRKSHGMVNVSDIALNCGFAHLGRFSNYYGDFFNELPSETVYKSRVSQPTGKLS</sequence>
<dbReference type="OrthoDB" id="6003540at2"/>
<dbReference type="PROSITE" id="PS01124">
    <property type="entry name" value="HTH_ARAC_FAMILY_2"/>
    <property type="match status" value="1"/>
</dbReference>
<evidence type="ECO:0000256" key="3">
    <source>
        <dbReference type="ARBA" id="ARBA00023163"/>
    </source>
</evidence>
<dbReference type="EMBL" id="BJLF01000006">
    <property type="protein sequence ID" value="GEA50830.1"/>
    <property type="molecule type" value="Genomic_DNA"/>
</dbReference>
<dbReference type="RefSeq" id="WP_141345174.1">
    <property type="nucleotide sequence ID" value="NZ_BJLF01000006.1"/>
</dbReference>
<reference evidence="5 6" key="1">
    <citation type="submission" date="2019-06" db="EMBL/GenBank/DDBJ databases">
        <title>Whole genome shotgun sequence of Vibrio inusitatus NBRC 102082.</title>
        <authorList>
            <person name="Hosoyama A."/>
            <person name="Uohara A."/>
            <person name="Ohji S."/>
            <person name="Ichikawa N."/>
        </authorList>
    </citation>
    <scope>NUCLEOTIDE SEQUENCE [LARGE SCALE GENOMIC DNA]</scope>
    <source>
        <strain evidence="5 6">NBRC 102082</strain>
    </source>
</reference>
<evidence type="ECO:0000313" key="6">
    <source>
        <dbReference type="Proteomes" id="UP000318717"/>
    </source>
</evidence>
<name>A0A4Y3HVU0_9VIBR</name>
<evidence type="ECO:0000313" key="5">
    <source>
        <dbReference type="EMBL" id="GEA50830.1"/>
    </source>
</evidence>
<keyword evidence="1" id="KW-0805">Transcription regulation</keyword>
<keyword evidence="6" id="KW-1185">Reference proteome</keyword>
<dbReference type="GO" id="GO:0003700">
    <property type="term" value="F:DNA-binding transcription factor activity"/>
    <property type="evidence" value="ECO:0007669"/>
    <property type="project" value="InterPro"/>
</dbReference>
<evidence type="ECO:0000259" key="4">
    <source>
        <dbReference type="PROSITE" id="PS01124"/>
    </source>
</evidence>
<comment type="caution">
    <text evidence="5">The sequence shown here is derived from an EMBL/GenBank/DDBJ whole genome shotgun (WGS) entry which is preliminary data.</text>
</comment>
<dbReference type="InterPro" id="IPR018060">
    <property type="entry name" value="HTH_AraC"/>
</dbReference>
<accession>A0A4Y3HVU0</accession>
<dbReference type="SUPFAM" id="SSF46689">
    <property type="entry name" value="Homeodomain-like"/>
    <property type="match status" value="1"/>
</dbReference>